<protein>
    <submittedName>
        <fullName evidence="1">Sarcosine oxidase subunit delta</fullName>
    </submittedName>
</protein>
<organism evidence="1 2">
    <name type="scientific">Sphingosinicella rhizophila</name>
    <dbReference type="NCBI Taxonomy" id="3050082"/>
    <lineage>
        <taxon>Bacteria</taxon>
        <taxon>Pseudomonadati</taxon>
        <taxon>Pseudomonadota</taxon>
        <taxon>Alphaproteobacteria</taxon>
        <taxon>Sphingomonadales</taxon>
        <taxon>Sphingosinicellaceae</taxon>
        <taxon>Sphingosinicella</taxon>
    </lineage>
</organism>
<accession>A0ABU3QA72</accession>
<evidence type="ECO:0000313" key="2">
    <source>
        <dbReference type="Proteomes" id="UP001259572"/>
    </source>
</evidence>
<dbReference type="Pfam" id="PF04267">
    <property type="entry name" value="SoxD"/>
    <property type="match status" value="1"/>
</dbReference>
<proteinExistence type="predicted"/>
<dbReference type="InterPro" id="IPR038561">
    <property type="entry name" value="SoxD_sf"/>
</dbReference>
<comment type="caution">
    <text evidence="1">The sequence shown here is derived from an EMBL/GenBank/DDBJ whole genome shotgun (WGS) entry which is preliminary data.</text>
</comment>
<dbReference type="NCBIfam" id="TIGR01374">
    <property type="entry name" value="soxD"/>
    <property type="match status" value="1"/>
</dbReference>
<dbReference type="Proteomes" id="UP001259572">
    <property type="component" value="Unassembled WGS sequence"/>
</dbReference>
<gene>
    <name evidence="1" type="ORF">RQX22_14770</name>
</gene>
<name>A0ABU3QA72_9SPHN</name>
<dbReference type="InterPro" id="IPR006279">
    <property type="entry name" value="SoxD"/>
</dbReference>
<dbReference type="Gene3D" id="3.30.2270.10">
    <property type="entry name" value="Folate-binding superfamily"/>
    <property type="match status" value="1"/>
</dbReference>
<evidence type="ECO:0000313" key="1">
    <source>
        <dbReference type="EMBL" id="MDT9600222.1"/>
    </source>
</evidence>
<reference evidence="1 2" key="1">
    <citation type="submission" date="2023-05" db="EMBL/GenBank/DDBJ databases">
        <authorList>
            <person name="Guo Y."/>
        </authorList>
    </citation>
    <scope>NUCLEOTIDE SEQUENCE [LARGE SCALE GENOMIC DNA]</scope>
    <source>
        <strain evidence="1 2">GR2756</strain>
    </source>
</reference>
<dbReference type="RefSeq" id="WP_315727319.1">
    <property type="nucleotide sequence ID" value="NZ_JAVUPU010000007.1"/>
</dbReference>
<keyword evidence="2" id="KW-1185">Reference proteome</keyword>
<dbReference type="EMBL" id="JAVUPU010000007">
    <property type="protein sequence ID" value="MDT9600222.1"/>
    <property type="molecule type" value="Genomic_DNA"/>
</dbReference>
<sequence length="94" mass="10859">MMLIDCPWCGPREQLEFRCGGESHIQRPGPAEEISDETWGNYLFFRDNPKGVHFERWHHLGGCGLWFNVARDTVTHRIYAVYPMDAPKPAIGKD</sequence>